<comment type="caution">
    <text evidence="5">The sequence shown here is derived from an EMBL/GenBank/DDBJ whole genome shotgun (WGS) entry which is preliminary data.</text>
</comment>
<feature type="domain" description="Tail specific protease" evidence="3">
    <location>
        <begin position="269"/>
        <end position="419"/>
    </location>
</feature>
<evidence type="ECO:0000313" key="5">
    <source>
        <dbReference type="EMBL" id="NHK28862.1"/>
    </source>
</evidence>
<dbReference type="Proteomes" id="UP000818603">
    <property type="component" value="Unassembled WGS sequence"/>
</dbReference>
<organism evidence="5 6">
    <name type="scientific">Aquisalinus luteolus</name>
    <dbReference type="NCBI Taxonomy" id="1566827"/>
    <lineage>
        <taxon>Bacteria</taxon>
        <taxon>Pseudomonadati</taxon>
        <taxon>Pseudomonadota</taxon>
        <taxon>Alphaproteobacteria</taxon>
        <taxon>Parvularculales</taxon>
        <taxon>Parvularculaceae</taxon>
        <taxon>Aquisalinus</taxon>
    </lineage>
</organism>
<feature type="compositionally biased region" description="Gly residues" evidence="1">
    <location>
        <begin position="29"/>
        <end position="53"/>
    </location>
</feature>
<evidence type="ECO:0000259" key="4">
    <source>
        <dbReference type="Pfam" id="PF17820"/>
    </source>
</evidence>
<dbReference type="Gene3D" id="3.90.226.10">
    <property type="entry name" value="2-enoyl-CoA Hydratase, Chain A, domain 1"/>
    <property type="match status" value="1"/>
</dbReference>
<dbReference type="SUPFAM" id="SSF52096">
    <property type="entry name" value="ClpP/crotonase"/>
    <property type="match status" value="1"/>
</dbReference>
<dbReference type="PANTHER" id="PTHR32060">
    <property type="entry name" value="TAIL-SPECIFIC PROTEASE"/>
    <property type="match status" value="1"/>
</dbReference>
<reference evidence="5 6" key="1">
    <citation type="submission" date="2020-02" db="EMBL/GenBank/DDBJ databases">
        <title>Genome sequence of Parvularcula flava strain NH6-79.</title>
        <authorList>
            <person name="Abdul Karim M.H."/>
            <person name="Lam M.Q."/>
            <person name="Chen S.J."/>
            <person name="Yahya A."/>
            <person name="Shahir S."/>
            <person name="Shamsir M.S."/>
            <person name="Chong C.S."/>
        </authorList>
    </citation>
    <scope>NUCLEOTIDE SEQUENCE [LARGE SCALE GENOMIC DNA]</scope>
    <source>
        <strain evidence="5 6">NH6-79</strain>
    </source>
</reference>
<dbReference type="PANTHER" id="PTHR32060:SF30">
    <property type="entry name" value="CARBOXY-TERMINAL PROCESSING PROTEASE CTPA"/>
    <property type="match status" value="1"/>
</dbReference>
<feature type="domain" description="PDZ" evidence="4">
    <location>
        <begin position="183"/>
        <end position="215"/>
    </location>
</feature>
<dbReference type="InterPro" id="IPR029045">
    <property type="entry name" value="ClpP/crotonase-like_dom_sf"/>
</dbReference>
<evidence type="ECO:0000256" key="1">
    <source>
        <dbReference type="SAM" id="MobiDB-lite"/>
    </source>
</evidence>
<dbReference type="Gene3D" id="2.30.42.10">
    <property type="match status" value="1"/>
</dbReference>
<protein>
    <submittedName>
        <fullName evidence="5">PDZ domain-containing protein</fullName>
    </submittedName>
</protein>
<keyword evidence="6" id="KW-1185">Reference proteome</keyword>
<feature type="signal peptide" evidence="2">
    <location>
        <begin position="1"/>
        <end position="24"/>
    </location>
</feature>
<dbReference type="EMBL" id="VCJR02000002">
    <property type="protein sequence ID" value="NHK28862.1"/>
    <property type="molecule type" value="Genomic_DNA"/>
</dbReference>
<name>A0ABX0HQB2_9PROT</name>
<evidence type="ECO:0000256" key="2">
    <source>
        <dbReference type="SAM" id="SignalP"/>
    </source>
</evidence>
<dbReference type="Gene3D" id="3.30.750.170">
    <property type="match status" value="1"/>
</dbReference>
<dbReference type="CDD" id="cd07561">
    <property type="entry name" value="Peptidase_S41_CPP_like"/>
    <property type="match status" value="1"/>
</dbReference>
<dbReference type="SUPFAM" id="SSF50156">
    <property type="entry name" value="PDZ domain-like"/>
    <property type="match status" value="1"/>
</dbReference>
<dbReference type="InterPro" id="IPR041489">
    <property type="entry name" value="PDZ_6"/>
</dbReference>
<dbReference type="Pfam" id="PF17820">
    <property type="entry name" value="PDZ_6"/>
    <property type="match status" value="1"/>
</dbReference>
<feature type="region of interest" description="Disordered" evidence="1">
    <location>
        <begin position="29"/>
        <end position="62"/>
    </location>
</feature>
<evidence type="ECO:0000259" key="3">
    <source>
        <dbReference type="Pfam" id="PF03572"/>
    </source>
</evidence>
<gene>
    <name evidence="5" type="ORF">FF098_013150</name>
</gene>
<feature type="chain" id="PRO_5045538971" evidence="2">
    <location>
        <begin position="25"/>
        <end position="576"/>
    </location>
</feature>
<dbReference type="InterPro" id="IPR005151">
    <property type="entry name" value="Tail-specific_protease"/>
</dbReference>
<dbReference type="PROSITE" id="PS51257">
    <property type="entry name" value="PROKAR_LIPOPROTEIN"/>
    <property type="match status" value="1"/>
</dbReference>
<proteinExistence type="predicted"/>
<dbReference type="Pfam" id="PF03572">
    <property type="entry name" value="Peptidase_S41"/>
    <property type="match status" value="1"/>
</dbReference>
<dbReference type="RefSeq" id="WP_155141209.1">
    <property type="nucleotide sequence ID" value="NZ_BMGZ01000002.1"/>
</dbReference>
<dbReference type="InterPro" id="IPR036034">
    <property type="entry name" value="PDZ_sf"/>
</dbReference>
<accession>A0ABX0HQB2</accession>
<keyword evidence="2" id="KW-0732">Signal</keyword>
<evidence type="ECO:0000313" key="6">
    <source>
        <dbReference type="Proteomes" id="UP000818603"/>
    </source>
</evidence>
<sequence>MARRFRQVLLTSGCILMASLVAGCGGGGGGGSSSGGGTGTGGGGSGGGGGGSGSASPTYTPGVFEPSSNFVDRCAMPRPGTSDRSGSIVLENFWLRSWSNELYLWYDEIQDRNPYNYNDNLDYFELLKTNELTPSGAPKDQFHFTYDTAEYQQLVNSGAEVQYGAEFVILRGAPPRDIRIAFVQAGSPAANAGLARGTRILAIDGVDVANGSDVDTLNDGLFPSNAGESHTFRVRDLGSSTERNVTLTAQTVAVNPVQQSSVLDVNGDKVGYLHLTTFGVVTAEEQLIDAMTQFSNEGVTDLVVDLRYNGGGFLDISAELGYMIAGPDQIGNAFYEELVFNDKYPNTNPVTGEALTPTPFHSTSQGFSVNQGQPLPDLDLERVYFLSQSGTCSASESVINALRGIDVEVVLVGGTTCGKPYGFYGTDNCGTTYFSIQFRGENAKGFGDYADGFIPVTGTPTRQSEIQGCVVGDDFGHLLGDPDEAMLRAALNYRATGSCSGVATTMSASARLAPQTVEDPQLFMAGSDRYNTLDPNSLYASEAVRERLRRNLVRDMTLNRPLSDADIESLRKEELE</sequence>